<gene>
    <name evidence="2" type="ORF">H671_xg20380</name>
</gene>
<keyword evidence="1" id="KW-0812">Transmembrane</keyword>
<name>A0A061HXI1_CRIGR</name>
<keyword evidence="1" id="KW-1133">Transmembrane helix</keyword>
<dbReference type="Proteomes" id="UP000030759">
    <property type="component" value="Unassembled WGS sequence"/>
</dbReference>
<evidence type="ECO:0000313" key="3">
    <source>
        <dbReference type="Proteomes" id="UP000030759"/>
    </source>
</evidence>
<proteinExistence type="predicted"/>
<evidence type="ECO:0000256" key="1">
    <source>
        <dbReference type="SAM" id="Phobius"/>
    </source>
</evidence>
<dbReference type="AlphaFoldDB" id="A0A061HXI1"/>
<feature type="transmembrane region" description="Helical" evidence="1">
    <location>
        <begin position="29"/>
        <end position="62"/>
    </location>
</feature>
<keyword evidence="1" id="KW-0472">Membrane</keyword>
<accession>A0A061HXI1</accession>
<reference evidence="3" key="1">
    <citation type="journal article" date="2013" name="Nat. Biotechnol.">
        <title>Chinese hamster genome sequenced from sorted chromosomes.</title>
        <authorList>
            <person name="Brinkrolf K."/>
            <person name="Rupp O."/>
            <person name="Laux H."/>
            <person name="Kollin F."/>
            <person name="Ernst W."/>
            <person name="Linke B."/>
            <person name="Kofler R."/>
            <person name="Romand S."/>
            <person name="Hesse F."/>
            <person name="Budach W.E."/>
            <person name="Galosy S."/>
            <person name="Muller D."/>
            <person name="Noll T."/>
            <person name="Wienberg J."/>
            <person name="Jostock T."/>
            <person name="Leonard M."/>
            <person name="Grillari J."/>
            <person name="Tauch A."/>
            <person name="Goesmann A."/>
            <person name="Helk B."/>
            <person name="Mott J.E."/>
            <person name="Puhler A."/>
            <person name="Borth N."/>
        </authorList>
    </citation>
    <scope>NUCLEOTIDE SEQUENCE [LARGE SCALE GENOMIC DNA]</scope>
    <source>
        <strain evidence="3">17A/GY</strain>
    </source>
</reference>
<evidence type="ECO:0000313" key="2">
    <source>
        <dbReference type="EMBL" id="ERE65267.1"/>
    </source>
</evidence>
<organism evidence="2 3">
    <name type="scientific">Cricetulus griseus</name>
    <name type="common">Chinese hamster</name>
    <name type="synonym">Cricetulus barabensis griseus</name>
    <dbReference type="NCBI Taxonomy" id="10029"/>
    <lineage>
        <taxon>Eukaryota</taxon>
        <taxon>Metazoa</taxon>
        <taxon>Chordata</taxon>
        <taxon>Craniata</taxon>
        <taxon>Vertebrata</taxon>
        <taxon>Euteleostomi</taxon>
        <taxon>Mammalia</taxon>
        <taxon>Eutheria</taxon>
        <taxon>Euarchontoglires</taxon>
        <taxon>Glires</taxon>
        <taxon>Rodentia</taxon>
        <taxon>Myomorpha</taxon>
        <taxon>Muroidea</taxon>
        <taxon>Cricetidae</taxon>
        <taxon>Cricetinae</taxon>
        <taxon>Cricetulus</taxon>
    </lineage>
</organism>
<dbReference type="EMBL" id="KE685380">
    <property type="protein sequence ID" value="ERE65267.1"/>
    <property type="molecule type" value="Genomic_DNA"/>
</dbReference>
<sequence>MVDDFFDVFLDLIYQYFTEYFCIHVHEGYWSVVLFLSCVFLWLQCQVSVVMSPFSFLILLMCKSLSLLIG</sequence>
<protein>
    <submittedName>
        <fullName evidence="2">Putative disks large-like protein</fullName>
    </submittedName>
</protein>